<comment type="caution">
    <text evidence="7">The sequence shown here is derived from an EMBL/GenBank/DDBJ whole genome shotgun (WGS) entry which is preliminary data.</text>
</comment>
<gene>
    <name evidence="7" type="ORF">FHS74_002095</name>
</gene>
<dbReference type="EMBL" id="JACIIZ010000005">
    <property type="protein sequence ID" value="MBB6251544.1"/>
    <property type="molecule type" value="Genomic_DNA"/>
</dbReference>
<dbReference type="PROSITE" id="PS51635">
    <property type="entry name" value="PNPLA"/>
    <property type="match status" value="1"/>
</dbReference>
<feature type="region of interest" description="Disordered" evidence="5">
    <location>
        <begin position="200"/>
        <end position="234"/>
    </location>
</feature>
<dbReference type="InterPro" id="IPR002641">
    <property type="entry name" value="PNPLA_dom"/>
</dbReference>
<protein>
    <submittedName>
        <fullName evidence="7">NTE family protein</fullName>
    </submittedName>
</protein>
<dbReference type="GO" id="GO:0016042">
    <property type="term" value="P:lipid catabolic process"/>
    <property type="evidence" value="ECO:0007669"/>
    <property type="project" value="UniProtKB-UniRule"/>
</dbReference>
<proteinExistence type="predicted"/>
<dbReference type="Pfam" id="PF01734">
    <property type="entry name" value="Patatin"/>
    <property type="match status" value="1"/>
</dbReference>
<evidence type="ECO:0000313" key="8">
    <source>
        <dbReference type="Proteomes" id="UP000539175"/>
    </source>
</evidence>
<dbReference type="Gene3D" id="3.40.1090.10">
    <property type="entry name" value="Cytosolic phospholipase A2 catalytic domain"/>
    <property type="match status" value="2"/>
</dbReference>
<organism evidence="7 8">
    <name type="scientific">Nitrospirillum iridis</name>
    <dbReference type="NCBI Taxonomy" id="765888"/>
    <lineage>
        <taxon>Bacteria</taxon>
        <taxon>Pseudomonadati</taxon>
        <taxon>Pseudomonadota</taxon>
        <taxon>Alphaproteobacteria</taxon>
        <taxon>Rhodospirillales</taxon>
        <taxon>Azospirillaceae</taxon>
        <taxon>Nitrospirillum</taxon>
    </lineage>
</organism>
<dbReference type="RefSeq" id="WP_184800119.1">
    <property type="nucleotide sequence ID" value="NZ_JACIIZ010000005.1"/>
</dbReference>
<dbReference type="SUPFAM" id="SSF52151">
    <property type="entry name" value="FabD/lysophospholipase-like"/>
    <property type="match status" value="1"/>
</dbReference>
<feature type="domain" description="PNPLA" evidence="6">
    <location>
        <begin position="17"/>
        <end position="178"/>
    </location>
</feature>
<keyword evidence="8" id="KW-1185">Reference proteome</keyword>
<dbReference type="Proteomes" id="UP000539175">
    <property type="component" value="Unassembled WGS sequence"/>
</dbReference>
<feature type="short sequence motif" description="GXSXG" evidence="4">
    <location>
        <begin position="48"/>
        <end position="52"/>
    </location>
</feature>
<feature type="compositionally biased region" description="Low complexity" evidence="5">
    <location>
        <begin position="206"/>
        <end position="226"/>
    </location>
</feature>
<name>A0A7X0AZT1_9PROT</name>
<evidence type="ECO:0000256" key="1">
    <source>
        <dbReference type="ARBA" id="ARBA00022801"/>
    </source>
</evidence>
<dbReference type="PANTHER" id="PTHR14226:SF76">
    <property type="entry name" value="NTE FAMILY PROTEIN RSSA"/>
    <property type="match status" value="1"/>
</dbReference>
<evidence type="ECO:0000313" key="7">
    <source>
        <dbReference type="EMBL" id="MBB6251544.1"/>
    </source>
</evidence>
<evidence type="ECO:0000259" key="6">
    <source>
        <dbReference type="PROSITE" id="PS51635"/>
    </source>
</evidence>
<feature type="short sequence motif" description="DGA/G" evidence="4">
    <location>
        <begin position="165"/>
        <end position="167"/>
    </location>
</feature>
<dbReference type="InterPro" id="IPR016035">
    <property type="entry name" value="Acyl_Trfase/lysoPLipase"/>
</dbReference>
<accession>A0A7X0AZT1</accession>
<dbReference type="InterPro" id="IPR050301">
    <property type="entry name" value="NTE"/>
</dbReference>
<evidence type="ECO:0000256" key="5">
    <source>
        <dbReference type="SAM" id="MobiDB-lite"/>
    </source>
</evidence>
<dbReference type="AlphaFoldDB" id="A0A7X0AZT1"/>
<reference evidence="7 8" key="1">
    <citation type="submission" date="2020-08" db="EMBL/GenBank/DDBJ databases">
        <title>Genomic Encyclopedia of Type Strains, Phase IV (KMG-IV): sequencing the most valuable type-strain genomes for metagenomic binning, comparative biology and taxonomic classification.</title>
        <authorList>
            <person name="Goeker M."/>
        </authorList>
    </citation>
    <scope>NUCLEOTIDE SEQUENCE [LARGE SCALE GENOMIC DNA]</scope>
    <source>
        <strain evidence="7 8">DSM 22198</strain>
    </source>
</reference>
<keyword evidence="1 4" id="KW-0378">Hydrolase</keyword>
<evidence type="ECO:0000256" key="4">
    <source>
        <dbReference type="PROSITE-ProRule" id="PRU01161"/>
    </source>
</evidence>
<dbReference type="PANTHER" id="PTHR14226">
    <property type="entry name" value="NEUROPATHY TARGET ESTERASE/SWISS CHEESE D.MELANOGASTER"/>
    <property type="match status" value="1"/>
</dbReference>
<feature type="active site" description="Nucleophile" evidence="4">
    <location>
        <position position="50"/>
    </location>
</feature>
<comment type="caution">
    <text evidence="4">Lacks conserved residue(s) required for the propagation of feature annotation.</text>
</comment>
<dbReference type="GO" id="GO:0016787">
    <property type="term" value="F:hydrolase activity"/>
    <property type="evidence" value="ECO:0007669"/>
    <property type="project" value="UniProtKB-UniRule"/>
</dbReference>
<feature type="active site" description="Proton acceptor" evidence="4">
    <location>
        <position position="165"/>
    </location>
</feature>
<sequence length="342" mass="36443">MPDRHPERHHSRPKLGLALGGGVARGWAHIGVLQGLAQHGITPDVVSGCSIGALVGGVYLANHLETLEGWARNLTKMRILGLLDLRLRSGGGLIGGEKLLAELNQHIGDATFDDLAAPFITVSTDLATGKEVWLRRGSVVEAMRASYAMPGIFPPSHVDGRWLVDGALVDPVPVAACRAMGAAMVVAVDLNADIIGRTRSRHDAEATAAAPPDAAPATEDMEAPPANGAEADAHPRNNFEFLSTFLQSRRRARPPQPPKYEGPGMFGVMATSLGIALDRITRSRLAGEPPDIHLKPRLGHIGLLEFDRAEDAIAEGKAVVERALPELREALRVFGIPTRVVP</sequence>
<keyword evidence="2 4" id="KW-0442">Lipid degradation</keyword>
<evidence type="ECO:0000256" key="2">
    <source>
        <dbReference type="ARBA" id="ARBA00022963"/>
    </source>
</evidence>
<keyword evidence="3 4" id="KW-0443">Lipid metabolism</keyword>
<evidence type="ECO:0000256" key="3">
    <source>
        <dbReference type="ARBA" id="ARBA00023098"/>
    </source>
</evidence>